<comment type="subcellular location">
    <subcellularLocation>
        <location evidence="1 9">Cell membrane</location>
        <topology evidence="1 9">Multi-pass membrane protein</topology>
    </subcellularLocation>
</comment>
<evidence type="ECO:0000256" key="2">
    <source>
        <dbReference type="ARBA" id="ARBA00010065"/>
    </source>
</evidence>
<reference evidence="11 12" key="1">
    <citation type="journal article" date="2010" name="J. Bacteriol.">
        <title>Genome sequences of Pelagibaca bermudensis HTCC2601T and Maritimibacter alkaliphilus HTCC2654T, the type strains of two marine Roseobacter genera.</title>
        <authorList>
            <person name="Thrash J.C."/>
            <person name="Cho J.C."/>
            <person name="Ferriera S."/>
            <person name="Johnson J."/>
            <person name="Vergin K.L."/>
            <person name="Giovannoni S.J."/>
        </authorList>
    </citation>
    <scope>NUCLEOTIDE SEQUENCE [LARGE SCALE GENOMIC DNA]</scope>
    <source>
        <strain evidence="11 12">HTCC2654</strain>
    </source>
</reference>
<feature type="transmembrane region" description="Helical" evidence="9">
    <location>
        <begin position="190"/>
        <end position="209"/>
    </location>
</feature>
<feature type="transmembrane region" description="Helical" evidence="9">
    <location>
        <begin position="480"/>
        <end position="497"/>
    </location>
</feature>
<evidence type="ECO:0000256" key="9">
    <source>
        <dbReference type="HAMAP-Rule" id="MF_01148"/>
    </source>
</evidence>
<dbReference type="Pfam" id="PF20154">
    <property type="entry name" value="LNT_N"/>
    <property type="match status" value="1"/>
</dbReference>
<comment type="catalytic activity">
    <reaction evidence="9">
        <text>N-terminal S-1,2-diacyl-sn-glyceryl-L-cysteinyl-[lipoprotein] + a glycerophospholipid = N-acyl-S-1,2-diacyl-sn-glyceryl-L-cysteinyl-[lipoprotein] + a 2-acyl-sn-glycero-3-phospholipid + H(+)</text>
        <dbReference type="Rhea" id="RHEA:48228"/>
        <dbReference type="Rhea" id="RHEA-COMP:14681"/>
        <dbReference type="Rhea" id="RHEA-COMP:14684"/>
        <dbReference type="ChEBI" id="CHEBI:15378"/>
        <dbReference type="ChEBI" id="CHEBI:136912"/>
        <dbReference type="ChEBI" id="CHEBI:140656"/>
        <dbReference type="ChEBI" id="CHEBI:140657"/>
        <dbReference type="ChEBI" id="CHEBI:140660"/>
        <dbReference type="EC" id="2.3.1.269"/>
    </reaction>
</comment>
<dbReference type="HOGENOM" id="CLU_019563_3_1_5"/>
<comment type="similarity">
    <text evidence="2 9">Belongs to the CN hydrolase family. Apolipoprotein N-acyltransferase subfamily.</text>
</comment>
<evidence type="ECO:0000256" key="7">
    <source>
        <dbReference type="ARBA" id="ARBA00023136"/>
    </source>
</evidence>
<dbReference type="RefSeq" id="WP_008334257.1">
    <property type="nucleotide sequence ID" value="NZ_CH902578.1"/>
</dbReference>
<keyword evidence="5 9" id="KW-0812">Transmembrane</keyword>
<gene>
    <name evidence="9" type="primary">lnt</name>
    <name evidence="11" type="ORF">RB2654_18198</name>
</gene>
<evidence type="ECO:0000313" key="11">
    <source>
        <dbReference type="EMBL" id="EAQ10477.1"/>
    </source>
</evidence>
<dbReference type="Pfam" id="PF00795">
    <property type="entry name" value="CN_hydrolase"/>
    <property type="match status" value="1"/>
</dbReference>
<dbReference type="HAMAP" id="MF_01148">
    <property type="entry name" value="Lnt"/>
    <property type="match status" value="1"/>
</dbReference>
<dbReference type="CDD" id="cd07571">
    <property type="entry name" value="ALP_N-acyl_transferase"/>
    <property type="match status" value="1"/>
</dbReference>
<feature type="transmembrane region" description="Helical" evidence="9">
    <location>
        <begin position="124"/>
        <end position="142"/>
    </location>
</feature>
<evidence type="ECO:0000256" key="8">
    <source>
        <dbReference type="ARBA" id="ARBA00023315"/>
    </source>
</evidence>
<keyword evidence="3 9" id="KW-1003">Cell membrane</keyword>
<evidence type="ECO:0000256" key="4">
    <source>
        <dbReference type="ARBA" id="ARBA00022679"/>
    </source>
</evidence>
<dbReference type="InterPro" id="IPR004563">
    <property type="entry name" value="Apolipo_AcylTrfase"/>
</dbReference>
<comment type="function">
    <text evidence="9">Catalyzes the phospholipid dependent N-acylation of the N-terminal cysteine of apolipoprotein, the last step in lipoprotein maturation.</text>
</comment>
<evidence type="ECO:0000256" key="5">
    <source>
        <dbReference type="ARBA" id="ARBA00022692"/>
    </source>
</evidence>
<feature type="transmembrane region" description="Helical" evidence="9">
    <location>
        <begin position="162"/>
        <end position="183"/>
    </location>
</feature>
<dbReference type="InterPro" id="IPR045378">
    <property type="entry name" value="LNT_N"/>
</dbReference>
<dbReference type="PANTHER" id="PTHR38686:SF1">
    <property type="entry name" value="APOLIPOPROTEIN N-ACYLTRANSFERASE"/>
    <property type="match status" value="1"/>
</dbReference>
<feature type="domain" description="CN hydrolase" evidence="10">
    <location>
        <begin position="225"/>
        <end position="467"/>
    </location>
</feature>
<dbReference type="UniPathway" id="UPA00666"/>
<name>A3VMM4_9RHOB</name>
<evidence type="ECO:0000259" key="10">
    <source>
        <dbReference type="PROSITE" id="PS50263"/>
    </source>
</evidence>
<organism evidence="11 12">
    <name type="scientific">Maritimibacter alkaliphilus HTCC2654</name>
    <dbReference type="NCBI Taxonomy" id="314271"/>
    <lineage>
        <taxon>Bacteria</taxon>
        <taxon>Pseudomonadati</taxon>
        <taxon>Pseudomonadota</taxon>
        <taxon>Alphaproteobacteria</taxon>
        <taxon>Rhodobacterales</taxon>
        <taxon>Roseobacteraceae</taxon>
        <taxon>Maritimibacter</taxon>
    </lineage>
</organism>
<dbReference type="Gene3D" id="3.60.110.10">
    <property type="entry name" value="Carbon-nitrogen hydrolase"/>
    <property type="match status" value="1"/>
</dbReference>
<dbReference type="EMBL" id="AAMT01000035">
    <property type="protein sequence ID" value="EAQ10477.1"/>
    <property type="molecule type" value="Genomic_DNA"/>
</dbReference>
<dbReference type="STRING" id="314271.RB2654_18198"/>
<dbReference type="PANTHER" id="PTHR38686">
    <property type="entry name" value="APOLIPOPROTEIN N-ACYLTRANSFERASE"/>
    <property type="match status" value="1"/>
</dbReference>
<dbReference type="eggNOG" id="COG0815">
    <property type="taxonomic scope" value="Bacteria"/>
</dbReference>
<evidence type="ECO:0000256" key="3">
    <source>
        <dbReference type="ARBA" id="ARBA00022475"/>
    </source>
</evidence>
<comment type="caution">
    <text evidence="11">The sequence shown here is derived from an EMBL/GenBank/DDBJ whole genome shotgun (WGS) entry which is preliminary data.</text>
</comment>
<feature type="transmembrane region" description="Helical" evidence="9">
    <location>
        <begin position="91"/>
        <end position="117"/>
    </location>
</feature>
<dbReference type="PROSITE" id="PS50263">
    <property type="entry name" value="CN_HYDROLASE"/>
    <property type="match status" value="1"/>
</dbReference>
<feature type="transmembrane region" description="Helical" evidence="9">
    <location>
        <begin position="61"/>
        <end position="79"/>
    </location>
</feature>
<protein>
    <recommendedName>
        <fullName evidence="9">Apolipoprotein N-acyltransferase</fullName>
        <shortName evidence="9">ALP N-acyltransferase</shortName>
        <ecNumber evidence="9">2.3.1.269</ecNumber>
    </recommendedName>
</protein>
<proteinExistence type="inferred from homology"/>
<evidence type="ECO:0000256" key="6">
    <source>
        <dbReference type="ARBA" id="ARBA00022989"/>
    </source>
</evidence>
<keyword evidence="11" id="KW-0449">Lipoprotein</keyword>
<evidence type="ECO:0000313" key="12">
    <source>
        <dbReference type="Proteomes" id="UP000002931"/>
    </source>
</evidence>
<dbReference type="SUPFAM" id="SSF56317">
    <property type="entry name" value="Carbon-nitrogen hydrolase"/>
    <property type="match status" value="1"/>
</dbReference>
<dbReference type="NCBIfam" id="TIGR00546">
    <property type="entry name" value="lnt"/>
    <property type="match status" value="1"/>
</dbReference>
<keyword evidence="12" id="KW-1185">Reference proteome</keyword>
<dbReference type="InterPro" id="IPR003010">
    <property type="entry name" value="C-N_Hydrolase"/>
</dbReference>
<dbReference type="EC" id="2.3.1.269" evidence="9"/>
<dbReference type="GO" id="GO:0016410">
    <property type="term" value="F:N-acyltransferase activity"/>
    <property type="evidence" value="ECO:0007669"/>
    <property type="project" value="UniProtKB-UniRule"/>
</dbReference>
<feature type="transmembrane region" description="Helical" evidence="9">
    <location>
        <begin position="36"/>
        <end position="54"/>
    </location>
</feature>
<dbReference type="GO" id="GO:0005886">
    <property type="term" value="C:plasma membrane"/>
    <property type="evidence" value="ECO:0007669"/>
    <property type="project" value="UniProtKB-SubCell"/>
</dbReference>
<keyword evidence="8 9" id="KW-0012">Acyltransferase</keyword>
<keyword evidence="6 9" id="KW-1133">Transmembrane helix</keyword>
<accession>A3VMM4</accession>
<dbReference type="GO" id="GO:0042158">
    <property type="term" value="P:lipoprotein biosynthetic process"/>
    <property type="evidence" value="ECO:0007669"/>
    <property type="project" value="UniProtKB-UniRule"/>
</dbReference>
<keyword evidence="7 9" id="KW-0472">Membrane</keyword>
<dbReference type="Proteomes" id="UP000002931">
    <property type="component" value="Unassembled WGS sequence"/>
</dbReference>
<dbReference type="AlphaFoldDB" id="A3VMM4"/>
<keyword evidence="4 9" id="KW-0808">Transferase</keyword>
<comment type="pathway">
    <text evidence="9">Protein modification; lipoprotein biosynthesis (N-acyl transfer).</text>
</comment>
<dbReference type="InterPro" id="IPR036526">
    <property type="entry name" value="C-N_Hydrolase_sf"/>
</dbReference>
<sequence length="509" mass="54717">MREAMRRLAAAKWKGLFAALFFGGMAAVGHEPFGLYTVSIVAFALGLGLVLDAPSWKRAGVLGWMVGTGFFAVQWSWLVNPFLVDIKAHGWMAPFAVILLAGGMALYWGAASALAALVRPALRWVALPIALGLAEYVRAWAFTGFSWGGPGLIWIDTPVAQIAAWIGAYGLGWVTLFFAALIYVAIYSRWLRVGVVAAGVALAGFGFLADQRPLPPTTENVLRLVQPNAAQHLKWEPDWVMTFFERATALSSAPAEGREPDLVVWPETSIPALQGQAPLLEERAFRSAAPAPLVAGIQRREGSTYRNSIVYYDAPGEPAWIYDKHHLVPFGEFVPFGNQLAKVGIRGLAQQAGYGFEEGDGPVIHQLPGTLGKALPLICYEAIFPRDIRGAKGRADMILQLTNDAWFGTFSGPQQHLVHARFRAIEFGLPLARAANTGISAMIDAKGNVTAALPLNEAGFLDAALPAPLPPTVYAQIGDLPFIVALSALFAGLLAFARRKSVDPVAAPL</sequence>
<evidence type="ECO:0000256" key="1">
    <source>
        <dbReference type="ARBA" id="ARBA00004651"/>
    </source>
</evidence>